<feature type="domain" description="Isochorismatase-like" evidence="8">
    <location>
        <begin position="7"/>
        <end position="199"/>
    </location>
</feature>
<dbReference type="InterPro" id="IPR036380">
    <property type="entry name" value="Isochorismatase-like_sf"/>
</dbReference>
<dbReference type="InterPro" id="IPR052347">
    <property type="entry name" value="Isochorismatase_Nicotinamidase"/>
</dbReference>
<gene>
    <name evidence="9" type="ORF">PRZ48_005154</name>
</gene>
<comment type="caution">
    <text evidence="9">The sequence shown here is derived from an EMBL/GenBank/DDBJ whole genome shotgun (WGS) entry which is preliminary data.</text>
</comment>
<comment type="pathway">
    <text evidence="5">Cofactor biosynthesis; nicotinate biosynthesis; nicotinate from nicotinamide: step 1/1.</text>
</comment>
<evidence type="ECO:0000256" key="3">
    <source>
        <dbReference type="ARBA" id="ARBA00022723"/>
    </source>
</evidence>
<dbReference type="InterPro" id="IPR000868">
    <property type="entry name" value="Isochorismatase-like_dom"/>
</dbReference>
<dbReference type="PANTHER" id="PTHR11080">
    <property type="entry name" value="PYRAZINAMIDASE/NICOTINAMIDASE"/>
    <property type="match status" value="1"/>
</dbReference>
<dbReference type="EMBL" id="JAXOVC010000003">
    <property type="protein sequence ID" value="KAK4504238.1"/>
    <property type="molecule type" value="Genomic_DNA"/>
</dbReference>
<sequence length="229" mass="25189">MANPKKSALIVVDMQEDFCEPNGALAVKDGRGVVNYINELMSYPGLTLKIATQDFHPHDHISFASQHPGTEAFKSEHTIRNPENEGETQTTLLWPDHCVRGTKGVELIPELHINKVTHIVHKGLDTRVEAYSAFGPPFRNPRISMSELDTILKDAGITDVFVVGLAYDFCVKCTAVDAVEHGYRTFLIEDGTKGVFQSGEAVDGLRKELREKGVVVVGAESEELMALKG</sequence>
<keyword evidence="3" id="KW-0479">Metal-binding</keyword>
<evidence type="ECO:0000313" key="9">
    <source>
        <dbReference type="EMBL" id="KAK4504238.1"/>
    </source>
</evidence>
<protein>
    <recommendedName>
        <fullName evidence="6">nicotinamidase</fullName>
        <ecNumber evidence="6">3.5.1.19</ecNumber>
    </recommendedName>
    <alternativeName>
        <fullName evidence="7">Nicotinamide deamidase</fullName>
    </alternativeName>
</protein>
<evidence type="ECO:0000256" key="4">
    <source>
        <dbReference type="ARBA" id="ARBA00022801"/>
    </source>
</evidence>
<evidence type="ECO:0000256" key="1">
    <source>
        <dbReference type="ARBA" id="ARBA00006336"/>
    </source>
</evidence>
<dbReference type="EC" id="3.5.1.19" evidence="6"/>
<evidence type="ECO:0000259" key="8">
    <source>
        <dbReference type="Pfam" id="PF00857"/>
    </source>
</evidence>
<proteinExistence type="inferred from homology"/>
<organism evidence="9 10">
    <name type="scientific">Zasmidium cellare</name>
    <name type="common">Wine cellar mold</name>
    <name type="synonym">Racodium cellare</name>
    <dbReference type="NCBI Taxonomy" id="395010"/>
    <lineage>
        <taxon>Eukaryota</taxon>
        <taxon>Fungi</taxon>
        <taxon>Dikarya</taxon>
        <taxon>Ascomycota</taxon>
        <taxon>Pezizomycotina</taxon>
        <taxon>Dothideomycetes</taxon>
        <taxon>Dothideomycetidae</taxon>
        <taxon>Mycosphaerellales</taxon>
        <taxon>Mycosphaerellaceae</taxon>
        <taxon>Zasmidium</taxon>
    </lineage>
</organism>
<keyword evidence="2" id="KW-0662">Pyridine nucleotide biosynthesis</keyword>
<evidence type="ECO:0000313" key="10">
    <source>
        <dbReference type="Proteomes" id="UP001305779"/>
    </source>
</evidence>
<dbReference type="SUPFAM" id="SSF52499">
    <property type="entry name" value="Isochorismatase-like hydrolases"/>
    <property type="match status" value="1"/>
</dbReference>
<evidence type="ECO:0000256" key="6">
    <source>
        <dbReference type="ARBA" id="ARBA00039017"/>
    </source>
</evidence>
<dbReference type="PANTHER" id="PTHR11080:SF2">
    <property type="entry name" value="LD05707P"/>
    <property type="match status" value="1"/>
</dbReference>
<keyword evidence="10" id="KW-1185">Reference proteome</keyword>
<dbReference type="Pfam" id="PF00857">
    <property type="entry name" value="Isochorismatase"/>
    <property type="match status" value="1"/>
</dbReference>
<dbReference type="CDD" id="cd01011">
    <property type="entry name" value="nicotinamidase"/>
    <property type="match status" value="1"/>
</dbReference>
<dbReference type="Proteomes" id="UP001305779">
    <property type="component" value="Unassembled WGS sequence"/>
</dbReference>
<comment type="similarity">
    <text evidence="1">Belongs to the isochorismatase family.</text>
</comment>
<reference evidence="9 10" key="1">
    <citation type="journal article" date="2023" name="G3 (Bethesda)">
        <title>A chromosome-level genome assembly of Zasmidium syzygii isolated from banana leaves.</title>
        <authorList>
            <person name="van Westerhoven A.C."/>
            <person name="Mehrabi R."/>
            <person name="Talebi R."/>
            <person name="Steentjes M.B.F."/>
            <person name="Corcolon B."/>
            <person name="Chong P.A."/>
            <person name="Kema G.H.J."/>
            <person name="Seidl M.F."/>
        </authorList>
    </citation>
    <scope>NUCLEOTIDE SEQUENCE [LARGE SCALE GENOMIC DNA]</scope>
    <source>
        <strain evidence="9 10">P124</strain>
    </source>
</reference>
<keyword evidence="4" id="KW-0378">Hydrolase</keyword>
<evidence type="ECO:0000256" key="2">
    <source>
        <dbReference type="ARBA" id="ARBA00022642"/>
    </source>
</evidence>
<name>A0ABR0ET33_ZASCE</name>
<evidence type="ECO:0000256" key="7">
    <source>
        <dbReference type="ARBA" id="ARBA00043224"/>
    </source>
</evidence>
<dbReference type="Gene3D" id="3.40.50.850">
    <property type="entry name" value="Isochorismatase-like"/>
    <property type="match status" value="1"/>
</dbReference>
<accession>A0ABR0ET33</accession>
<evidence type="ECO:0000256" key="5">
    <source>
        <dbReference type="ARBA" id="ARBA00037900"/>
    </source>
</evidence>